<dbReference type="GO" id="GO:0016567">
    <property type="term" value="P:protein ubiquitination"/>
    <property type="evidence" value="ECO:0007669"/>
    <property type="project" value="InterPro"/>
</dbReference>
<evidence type="ECO:0000256" key="1">
    <source>
        <dbReference type="ARBA" id="ARBA00022679"/>
    </source>
</evidence>
<protein>
    <recommendedName>
        <fullName evidence="8">RING-type domain-containing protein</fullName>
    </recommendedName>
</protein>
<dbReference type="PANTHER" id="PTHR11685">
    <property type="entry name" value="RBR FAMILY RING FINGER AND IBR DOMAIN-CONTAINING"/>
    <property type="match status" value="1"/>
</dbReference>
<dbReference type="EMBL" id="CAJJDN010000164">
    <property type="protein sequence ID" value="CAD8125995.1"/>
    <property type="molecule type" value="Genomic_DNA"/>
</dbReference>
<keyword evidence="7" id="KW-1133">Transmembrane helix</keyword>
<keyword evidence="7" id="KW-0472">Membrane</keyword>
<keyword evidence="5" id="KW-0833">Ubl conjugation pathway</keyword>
<gene>
    <name evidence="9" type="ORF">PSON_ATCC_30995.1.T1640017</name>
</gene>
<keyword evidence="7" id="KW-0812">Transmembrane</keyword>
<evidence type="ECO:0000256" key="3">
    <source>
        <dbReference type="ARBA" id="ARBA00022737"/>
    </source>
</evidence>
<dbReference type="Proteomes" id="UP000692954">
    <property type="component" value="Unassembled WGS sequence"/>
</dbReference>
<evidence type="ECO:0000256" key="5">
    <source>
        <dbReference type="ARBA" id="ARBA00022786"/>
    </source>
</evidence>
<keyword evidence="10" id="KW-1185">Reference proteome</keyword>
<dbReference type="PROSITE" id="PS51873">
    <property type="entry name" value="TRIAD"/>
    <property type="match status" value="1"/>
</dbReference>
<keyword evidence="6" id="KW-0862">Zinc</keyword>
<accession>A0A8S1RGL9</accession>
<proteinExistence type="predicted"/>
<evidence type="ECO:0000256" key="4">
    <source>
        <dbReference type="ARBA" id="ARBA00022771"/>
    </source>
</evidence>
<evidence type="ECO:0000256" key="6">
    <source>
        <dbReference type="ARBA" id="ARBA00022833"/>
    </source>
</evidence>
<evidence type="ECO:0000313" key="10">
    <source>
        <dbReference type="Proteomes" id="UP000692954"/>
    </source>
</evidence>
<keyword evidence="2" id="KW-0479">Metal-binding</keyword>
<organism evidence="9 10">
    <name type="scientific">Paramecium sonneborni</name>
    <dbReference type="NCBI Taxonomy" id="65129"/>
    <lineage>
        <taxon>Eukaryota</taxon>
        <taxon>Sar</taxon>
        <taxon>Alveolata</taxon>
        <taxon>Ciliophora</taxon>
        <taxon>Intramacronucleata</taxon>
        <taxon>Oligohymenophorea</taxon>
        <taxon>Peniculida</taxon>
        <taxon>Parameciidae</taxon>
        <taxon>Paramecium</taxon>
    </lineage>
</organism>
<dbReference type="InterPro" id="IPR031127">
    <property type="entry name" value="E3_UB_ligase_RBR"/>
</dbReference>
<evidence type="ECO:0000259" key="8">
    <source>
        <dbReference type="PROSITE" id="PS51873"/>
    </source>
</evidence>
<feature type="transmembrane region" description="Helical" evidence="7">
    <location>
        <begin position="310"/>
        <end position="329"/>
    </location>
</feature>
<keyword evidence="4" id="KW-0863">Zinc-finger</keyword>
<keyword evidence="3" id="KW-0677">Repeat</keyword>
<evidence type="ECO:0000256" key="2">
    <source>
        <dbReference type="ARBA" id="ARBA00022723"/>
    </source>
</evidence>
<feature type="transmembrane region" description="Helical" evidence="7">
    <location>
        <begin position="234"/>
        <end position="261"/>
    </location>
</feature>
<name>A0A8S1RGL9_9CILI</name>
<feature type="transmembrane region" description="Helical" evidence="7">
    <location>
        <begin position="205"/>
        <end position="228"/>
    </location>
</feature>
<evidence type="ECO:0000256" key="7">
    <source>
        <dbReference type="SAM" id="Phobius"/>
    </source>
</evidence>
<keyword evidence="1" id="KW-0808">Transferase</keyword>
<feature type="domain" description="RING-type" evidence="8">
    <location>
        <begin position="1"/>
        <end position="207"/>
    </location>
</feature>
<comment type="caution">
    <text evidence="9">The sequence shown here is derived from an EMBL/GenBank/DDBJ whole genome shotgun (WGS) entry which is preliminary data.</text>
</comment>
<reference evidence="9" key="1">
    <citation type="submission" date="2021-01" db="EMBL/GenBank/DDBJ databases">
        <authorList>
            <consortium name="Genoscope - CEA"/>
            <person name="William W."/>
        </authorList>
    </citation>
    <scope>NUCLEOTIDE SEQUENCE</scope>
</reference>
<dbReference type="GO" id="GO:0008270">
    <property type="term" value="F:zinc ion binding"/>
    <property type="evidence" value="ECO:0007669"/>
    <property type="project" value="UniProtKB-KW"/>
</dbReference>
<dbReference type="InterPro" id="IPR044066">
    <property type="entry name" value="TRIAD_supradom"/>
</dbReference>
<dbReference type="Pfam" id="PF22191">
    <property type="entry name" value="IBR_1"/>
    <property type="match status" value="1"/>
</dbReference>
<dbReference type="GO" id="GO:0004842">
    <property type="term" value="F:ubiquitin-protein transferase activity"/>
    <property type="evidence" value="ECO:0007669"/>
    <property type="project" value="InterPro"/>
</dbReference>
<feature type="transmembrane region" description="Helical" evidence="7">
    <location>
        <begin position="273"/>
        <end position="298"/>
    </location>
</feature>
<evidence type="ECO:0000313" key="9">
    <source>
        <dbReference type="EMBL" id="CAD8125995.1"/>
    </source>
</evidence>
<sequence length="340" mass="40463">MYCPICIKDQPHLFIQKSCSCKFCYQCALNWIEELIKQKQNIKSFKCLNYQCKEEISLMKFHQSIVSKKIENRFQEIMFKNYLQRTQDVRPCPNKACNNYCFLPKSRCKEEFVCDQCNFVWVDKQYLPYNKLLFINFNQVKNNIFSIVFKFFKTQNCPKCNVQIMKNGGCRHMTCKKCLVNFCWYCKNYLEGHDDDVCSKSIISYYLLILYNTLITLYLVGFHLYLILLMYPLYLFAIVIIYNLYVFIPFILIATITGAILRFKIEIKNRKKYVMDCIYGLLIEGLIYLIVFIGIELLEVSNQQLMNYHYYQGIIIGICGTMKLIHYGLNKLIFKIGFNI</sequence>
<dbReference type="OrthoDB" id="293424at2759"/>
<dbReference type="AlphaFoldDB" id="A0A8S1RGL9"/>